<dbReference type="PANTHER" id="PTHR33099">
    <property type="entry name" value="FE2OG DIOXYGENASE DOMAIN-CONTAINING PROTEIN"/>
    <property type="match status" value="1"/>
</dbReference>
<keyword evidence="2" id="KW-1185">Reference proteome</keyword>
<dbReference type="AlphaFoldDB" id="A0A8T1W0P0"/>
<reference evidence="1" key="1">
    <citation type="submission" date="2021-02" db="EMBL/GenBank/DDBJ databases">
        <authorList>
            <person name="Palmer J.M."/>
        </authorList>
    </citation>
    <scope>NUCLEOTIDE SEQUENCE</scope>
    <source>
        <strain evidence="1">SCRP734</strain>
    </source>
</reference>
<name>A0A8T1W0P0_9STRA</name>
<organism evidence="1 2">
    <name type="scientific">Phytophthora pseudosyringae</name>
    <dbReference type="NCBI Taxonomy" id="221518"/>
    <lineage>
        <taxon>Eukaryota</taxon>
        <taxon>Sar</taxon>
        <taxon>Stramenopiles</taxon>
        <taxon>Oomycota</taxon>
        <taxon>Peronosporomycetes</taxon>
        <taxon>Peronosporales</taxon>
        <taxon>Peronosporaceae</taxon>
        <taxon>Phytophthora</taxon>
    </lineage>
</organism>
<gene>
    <name evidence="1" type="ORF">PHYPSEUDO_001454</name>
</gene>
<proteinExistence type="predicted"/>
<dbReference type="Proteomes" id="UP000694044">
    <property type="component" value="Unassembled WGS sequence"/>
</dbReference>
<sequence length="815" mass="88932">MDYYSDSSSVPSYPAMKPVRDSWPFYPIGRPTDKLIPHGQMPRRISDLLSRAQGQGQVTFGDAASALPDVPGLAVEGVGSVPVPLCQEVTEKLAKPGLKEQANVWMIFPHLVRTKNPAWATGVQTLAEISSQRLGFKDVVLQPMLSKVMVVGAGGRLDTQQDAEIRRSVATLVVVVPSEHTGGDWVVCEEETGKEFRYDMGKLSGGSAFKPQYVVYAAGASSSMEEVTSGYCLVMIYSLCLPLEMPFTARHRNRNLLRMELAEAVKQLKGGPNDVNADYQSCGKAETDEGSGRSGEQDEILALMLSKSLTQTEVESAGVNALSDVDRDRLQLLLDANKLLPPANQLIFYLARLGFGVPAFGCTDSSEQKQAVCWYSISGGKIDRGNMHFVNWTNVLNFLNPGNESLRELWGNGDGTLAKGLERFALVGWPGSADIAHAVYLFGALPSVPIILSHAFISVATLQFLLSSDRGQGKYCSFAHNLKTAEKNVDLLPLCRKLGTDIIESGDVKLADTFVKNCVTHLKEKEKALFLPWFATLVERFGWEDVSGAILSAIDVKSSETRLDRALELAEVFSDDPTARTDLVTFALGKTRLWNSTHADKFAASGKLIALLNHAMACKSAKVFLNLSALLKKVGGGLLRPVIDTLSDCVSDANLSEIRSALASIAAKRREWLIEEVEESKKPFAWEISAMNFPDSAQIVQFLQGPDVAFKTCGFFGIGDARARAKLLRQKIKGALTFQADGRGLDAFVQITKTGGAFDTRRKEVSKYQAEIDCLEQLVSDLLPQDEDTDTANVSTSAVGRKRLREDESNDIVVE</sequence>
<protein>
    <submittedName>
        <fullName evidence="1">Uncharacterized protein</fullName>
    </submittedName>
</protein>
<dbReference type="OrthoDB" id="90499at2759"/>
<evidence type="ECO:0000313" key="1">
    <source>
        <dbReference type="EMBL" id="KAG7385504.1"/>
    </source>
</evidence>
<dbReference type="EMBL" id="JAGDFM010000120">
    <property type="protein sequence ID" value="KAG7385504.1"/>
    <property type="molecule type" value="Genomic_DNA"/>
</dbReference>
<comment type="caution">
    <text evidence="1">The sequence shown here is derived from an EMBL/GenBank/DDBJ whole genome shotgun (WGS) entry which is preliminary data.</text>
</comment>
<evidence type="ECO:0000313" key="2">
    <source>
        <dbReference type="Proteomes" id="UP000694044"/>
    </source>
</evidence>
<accession>A0A8T1W0P0</accession>
<dbReference type="PANTHER" id="PTHR33099:SF7">
    <property type="entry name" value="MYND-TYPE DOMAIN-CONTAINING PROTEIN"/>
    <property type="match status" value="1"/>
</dbReference>